<dbReference type="KEGG" id="blep:AL038_00200"/>
<reference evidence="3" key="1">
    <citation type="submission" date="2016-12" db="EMBL/GenBank/DDBJ databases">
        <title>Complete Genome Sequence of Beggiatoa leptomitiformis D-401.</title>
        <authorList>
            <person name="Fomenkov A."/>
            <person name="Vincze T."/>
            <person name="Grabovich M."/>
            <person name="Anton B.P."/>
            <person name="Dubinina G."/>
            <person name="Orlova M."/>
            <person name="Belousova E."/>
            <person name="Roberts R.J."/>
        </authorList>
    </citation>
    <scope>NUCLEOTIDE SEQUENCE [LARGE SCALE GENOMIC DNA]</scope>
    <source>
        <strain evidence="3">D-401</strain>
    </source>
</reference>
<protein>
    <submittedName>
        <fullName evidence="2">Uncharacterized protein</fullName>
    </submittedName>
</protein>
<evidence type="ECO:0000256" key="1">
    <source>
        <dbReference type="SAM" id="Phobius"/>
    </source>
</evidence>
<keyword evidence="1" id="KW-0812">Transmembrane</keyword>
<keyword evidence="3" id="KW-1185">Reference proteome</keyword>
<dbReference type="InterPro" id="IPR023390">
    <property type="entry name" value="Phage_M13_G8P_capsid_dom_sf"/>
</dbReference>
<dbReference type="AlphaFoldDB" id="A0A2N9YCS7"/>
<dbReference type="Gene3D" id="1.20.5.80">
    <property type="match status" value="1"/>
</dbReference>
<keyword evidence="1" id="KW-0472">Membrane</keyword>
<gene>
    <name evidence="2" type="ORF">BLE401_05875</name>
</gene>
<keyword evidence="1" id="KW-1133">Transmembrane helix</keyword>
<organism evidence="2 3">
    <name type="scientific">Beggiatoa leptomitoformis</name>
    <dbReference type="NCBI Taxonomy" id="288004"/>
    <lineage>
        <taxon>Bacteria</taxon>
        <taxon>Pseudomonadati</taxon>
        <taxon>Pseudomonadota</taxon>
        <taxon>Gammaproteobacteria</taxon>
        <taxon>Thiotrichales</taxon>
        <taxon>Thiotrichaceae</taxon>
        <taxon>Beggiatoa</taxon>
    </lineage>
</organism>
<sequence>MNLATEPFIALWRTPRDFKAGFFTGALSLVALVGVLWLSAMLLLSPASAALDPAVGLAFTQMTADFDSLLVLAWPFIAAVVSGMWVIGIFIRLVYKAG</sequence>
<dbReference type="RefSeq" id="WP_062147279.1">
    <property type="nucleotide sequence ID" value="NZ_CP012373.2"/>
</dbReference>
<evidence type="ECO:0000313" key="3">
    <source>
        <dbReference type="Proteomes" id="UP000234271"/>
    </source>
</evidence>
<proteinExistence type="predicted"/>
<evidence type="ECO:0000313" key="2">
    <source>
        <dbReference type="EMBL" id="AUI68272.1"/>
    </source>
</evidence>
<dbReference type="STRING" id="288004.AL038_00200"/>
<feature type="transmembrane region" description="Helical" evidence="1">
    <location>
        <begin position="73"/>
        <end position="95"/>
    </location>
</feature>
<name>A0A2N9YCS7_9GAMM</name>
<accession>A0A2N9YCS7</accession>
<dbReference type="Proteomes" id="UP000234271">
    <property type="component" value="Chromosome"/>
</dbReference>
<dbReference type="EMBL" id="CP018889">
    <property type="protein sequence ID" value="AUI68272.1"/>
    <property type="molecule type" value="Genomic_DNA"/>
</dbReference>